<feature type="transmembrane region" description="Helical" evidence="5">
    <location>
        <begin position="13"/>
        <end position="32"/>
    </location>
</feature>
<evidence type="ECO:0000256" key="4">
    <source>
        <dbReference type="ARBA" id="ARBA00023136"/>
    </source>
</evidence>
<dbReference type="GO" id="GO:0016020">
    <property type="term" value="C:membrane"/>
    <property type="evidence" value="ECO:0007669"/>
    <property type="project" value="UniProtKB-SubCell"/>
</dbReference>
<dbReference type="InterPro" id="IPR050997">
    <property type="entry name" value="MAPEG"/>
</dbReference>
<dbReference type="Proteomes" id="UP000800038">
    <property type="component" value="Unassembled WGS sequence"/>
</dbReference>
<dbReference type="EMBL" id="ML976196">
    <property type="protein sequence ID" value="KAF1936315.1"/>
    <property type="molecule type" value="Genomic_DNA"/>
</dbReference>
<evidence type="ECO:0000313" key="6">
    <source>
        <dbReference type="EMBL" id="KAF1936315.1"/>
    </source>
</evidence>
<protein>
    <submittedName>
        <fullName evidence="6">Membrane-associated proteins in eicosanoid and glutathione metabolism</fullName>
    </submittedName>
</protein>
<dbReference type="GO" id="GO:0005783">
    <property type="term" value="C:endoplasmic reticulum"/>
    <property type="evidence" value="ECO:0007669"/>
    <property type="project" value="TreeGrafter"/>
</dbReference>
<keyword evidence="4 5" id="KW-0472">Membrane</keyword>
<evidence type="ECO:0000256" key="1">
    <source>
        <dbReference type="ARBA" id="ARBA00004141"/>
    </source>
</evidence>
<name>A0A6A5S6U3_9PLEO</name>
<keyword evidence="7" id="KW-1185">Reference proteome</keyword>
<dbReference type="GO" id="GO:0004602">
    <property type="term" value="F:glutathione peroxidase activity"/>
    <property type="evidence" value="ECO:0007669"/>
    <property type="project" value="TreeGrafter"/>
</dbReference>
<feature type="transmembrane region" description="Helical" evidence="5">
    <location>
        <begin position="139"/>
        <end position="158"/>
    </location>
</feature>
<sequence>MATLTTIQVPQEYGYVLITAASSYVLSIWLGVRIGPFRRAAKVPYPNTYASSETIANASSAREKRALYLFNCAQRAHHNALENYSTVLTGMLITGLKYPKIAAAMGAVWIFGRVIYATSYTSTSENNVDGRGRFGGGGFYLSALSQIVLLVLVGKIGVDLLRL</sequence>
<dbReference type="Gene3D" id="1.20.120.550">
    <property type="entry name" value="Membrane associated eicosanoid/glutathione metabolism-like domain"/>
    <property type="match status" value="1"/>
</dbReference>
<evidence type="ECO:0000256" key="5">
    <source>
        <dbReference type="SAM" id="Phobius"/>
    </source>
</evidence>
<dbReference type="InterPro" id="IPR023352">
    <property type="entry name" value="MAPEG-like_dom_sf"/>
</dbReference>
<dbReference type="OrthoDB" id="3740107at2759"/>
<reference evidence="6" key="1">
    <citation type="journal article" date="2020" name="Stud. Mycol.">
        <title>101 Dothideomycetes genomes: a test case for predicting lifestyles and emergence of pathogens.</title>
        <authorList>
            <person name="Haridas S."/>
            <person name="Albert R."/>
            <person name="Binder M."/>
            <person name="Bloem J."/>
            <person name="Labutti K."/>
            <person name="Salamov A."/>
            <person name="Andreopoulos B."/>
            <person name="Baker S."/>
            <person name="Barry K."/>
            <person name="Bills G."/>
            <person name="Bluhm B."/>
            <person name="Cannon C."/>
            <person name="Castanera R."/>
            <person name="Culley D."/>
            <person name="Daum C."/>
            <person name="Ezra D."/>
            <person name="Gonzalez J."/>
            <person name="Henrissat B."/>
            <person name="Kuo A."/>
            <person name="Liang C."/>
            <person name="Lipzen A."/>
            <person name="Lutzoni F."/>
            <person name="Magnuson J."/>
            <person name="Mondo S."/>
            <person name="Nolan M."/>
            <person name="Ohm R."/>
            <person name="Pangilinan J."/>
            <person name="Park H.-J."/>
            <person name="Ramirez L."/>
            <person name="Alfaro M."/>
            <person name="Sun H."/>
            <person name="Tritt A."/>
            <person name="Yoshinaga Y."/>
            <person name="Zwiers L.-H."/>
            <person name="Turgeon B."/>
            <person name="Goodwin S."/>
            <person name="Spatafora J."/>
            <person name="Crous P."/>
            <person name="Grigoriev I."/>
        </authorList>
    </citation>
    <scope>NUCLEOTIDE SEQUENCE</scope>
    <source>
        <strain evidence="6">CBS 161.51</strain>
    </source>
</reference>
<dbReference type="GO" id="GO:0005635">
    <property type="term" value="C:nuclear envelope"/>
    <property type="evidence" value="ECO:0007669"/>
    <property type="project" value="TreeGrafter"/>
</dbReference>
<dbReference type="PANTHER" id="PTHR10250:SF26">
    <property type="entry name" value="GLUTATHIONE S-TRANSFERASE 3, MITOCHONDRIAL"/>
    <property type="match status" value="1"/>
</dbReference>
<gene>
    <name evidence="6" type="ORF">EJ02DRAFT_515899</name>
</gene>
<dbReference type="Pfam" id="PF01124">
    <property type="entry name" value="MAPEG"/>
    <property type="match status" value="1"/>
</dbReference>
<keyword evidence="2 5" id="KW-0812">Transmembrane</keyword>
<keyword evidence="3 5" id="KW-1133">Transmembrane helix</keyword>
<dbReference type="SUPFAM" id="SSF161084">
    <property type="entry name" value="MAPEG domain-like"/>
    <property type="match status" value="1"/>
</dbReference>
<proteinExistence type="predicted"/>
<dbReference type="InterPro" id="IPR001129">
    <property type="entry name" value="Membr-assoc_MAPEG"/>
</dbReference>
<accession>A0A6A5S6U3</accession>
<feature type="transmembrane region" description="Helical" evidence="5">
    <location>
        <begin position="101"/>
        <end position="119"/>
    </location>
</feature>
<dbReference type="GO" id="GO:0004364">
    <property type="term" value="F:glutathione transferase activity"/>
    <property type="evidence" value="ECO:0007669"/>
    <property type="project" value="TreeGrafter"/>
</dbReference>
<evidence type="ECO:0000256" key="3">
    <source>
        <dbReference type="ARBA" id="ARBA00022989"/>
    </source>
</evidence>
<evidence type="ECO:0000256" key="2">
    <source>
        <dbReference type="ARBA" id="ARBA00022692"/>
    </source>
</evidence>
<comment type="subcellular location">
    <subcellularLocation>
        <location evidence="1">Membrane</location>
        <topology evidence="1">Multi-pass membrane protein</topology>
    </subcellularLocation>
</comment>
<dbReference type="PANTHER" id="PTHR10250">
    <property type="entry name" value="MICROSOMAL GLUTATHIONE S-TRANSFERASE"/>
    <property type="match status" value="1"/>
</dbReference>
<dbReference type="AlphaFoldDB" id="A0A6A5S6U3"/>
<organism evidence="6 7">
    <name type="scientific">Clathrospora elynae</name>
    <dbReference type="NCBI Taxonomy" id="706981"/>
    <lineage>
        <taxon>Eukaryota</taxon>
        <taxon>Fungi</taxon>
        <taxon>Dikarya</taxon>
        <taxon>Ascomycota</taxon>
        <taxon>Pezizomycotina</taxon>
        <taxon>Dothideomycetes</taxon>
        <taxon>Pleosporomycetidae</taxon>
        <taxon>Pleosporales</taxon>
        <taxon>Diademaceae</taxon>
        <taxon>Clathrospora</taxon>
    </lineage>
</organism>
<evidence type="ECO:0000313" key="7">
    <source>
        <dbReference type="Proteomes" id="UP000800038"/>
    </source>
</evidence>